<dbReference type="EMBL" id="NIVC01002816">
    <property type="protein sequence ID" value="PAA55047.1"/>
    <property type="molecule type" value="Genomic_DNA"/>
</dbReference>
<proteinExistence type="inferred from homology"/>
<comment type="similarity">
    <text evidence="1">Belongs to the canopy family.</text>
</comment>
<dbReference type="InterPro" id="IPR021852">
    <property type="entry name" value="DUF3456"/>
</dbReference>
<dbReference type="PANTHER" id="PTHR13341">
    <property type="entry name" value="MIR-INTERACTING SAPOSIN-LIKE PROTEIN"/>
    <property type="match status" value="1"/>
</dbReference>
<keyword evidence="8" id="KW-1185">Reference proteome</keyword>
<feature type="compositionally biased region" description="Basic and acidic residues" evidence="2">
    <location>
        <begin position="235"/>
        <end position="246"/>
    </location>
</feature>
<name>A0A267FK18_9PLAT</name>
<feature type="domain" description="DUF3456" evidence="4">
    <location>
        <begin position="46"/>
        <end position="196"/>
    </location>
</feature>
<organism evidence="7 8">
    <name type="scientific">Macrostomum lignano</name>
    <dbReference type="NCBI Taxonomy" id="282301"/>
    <lineage>
        <taxon>Eukaryota</taxon>
        <taxon>Metazoa</taxon>
        <taxon>Spiralia</taxon>
        <taxon>Lophotrochozoa</taxon>
        <taxon>Platyhelminthes</taxon>
        <taxon>Rhabditophora</taxon>
        <taxon>Macrostomorpha</taxon>
        <taxon>Macrostomida</taxon>
        <taxon>Macrostomidae</taxon>
        <taxon>Macrostomum</taxon>
    </lineage>
</organism>
<dbReference type="EMBL" id="NIVC01001009">
    <property type="protein sequence ID" value="PAA73487.1"/>
    <property type="molecule type" value="Genomic_DNA"/>
</dbReference>
<evidence type="ECO:0000313" key="6">
    <source>
        <dbReference type="EMBL" id="PAA55057.1"/>
    </source>
</evidence>
<protein>
    <recommendedName>
        <fullName evidence="4">DUF3456 domain-containing protein</fullName>
    </recommendedName>
</protein>
<comment type="caution">
    <text evidence="7">The sequence shown here is derived from an EMBL/GenBank/DDBJ whole genome shotgun (WGS) entry which is preliminary data.</text>
</comment>
<feature type="region of interest" description="Disordered" evidence="2">
    <location>
        <begin position="204"/>
        <end position="246"/>
    </location>
</feature>
<dbReference type="Pfam" id="PF11938">
    <property type="entry name" value="DUF3456"/>
    <property type="match status" value="1"/>
</dbReference>
<evidence type="ECO:0000256" key="1">
    <source>
        <dbReference type="ARBA" id="ARBA00007285"/>
    </source>
</evidence>
<dbReference type="InterPro" id="IPR042415">
    <property type="entry name" value="CNPY"/>
</dbReference>
<feature type="signal peptide" evidence="3">
    <location>
        <begin position="1"/>
        <end position="38"/>
    </location>
</feature>
<evidence type="ECO:0000313" key="7">
    <source>
        <dbReference type="EMBL" id="PAA73487.1"/>
    </source>
</evidence>
<dbReference type="Proteomes" id="UP000215902">
    <property type="component" value="Unassembled WGS sequence"/>
</dbReference>
<reference evidence="7 8" key="1">
    <citation type="submission" date="2017-06" db="EMBL/GenBank/DDBJ databases">
        <title>A platform for efficient transgenesis in Macrostomum lignano, a flatworm model organism for stem cell research.</title>
        <authorList>
            <person name="Berezikov E."/>
        </authorList>
    </citation>
    <scope>NUCLEOTIDE SEQUENCE [LARGE SCALE GENOMIC DNA]</scope>
    <source>
        <strain evidence="7">DV1</strain>
        <tissue evidence="7">Whole organism</tissue>
    </source>
</reference>
<evidence type="ECO:0000256" key="3">
    <source>
        <dbReference type="SAM" id="SignalP"/>
    </source>
</evidence>
<dbReference type="EMBL" id="NIVC01002815">
    <property type="protein sequence ID" value="PAA55057.1"/>
    <property type="molecule type" value="Genomic_DNA"/>
</dbReference>
<evidence type="ECO:0000313" key="5">
    <source>
        <dbReference type="EMBL" id="PAA55047.1"/>
    </source>
</evidence>
<evidence type="ECO:0000259" key="4">
    <source>
        <dbReference type="Pfam" id="PF11938"/>
    </source>
</evidence>
<dbReference type="AlphaFoldDB" id="A0A267FK18"/>
<accession>A0A267FK18</accession>
<dbReference type="GO" id="GO:0005783">
    <property type="term" value="C:endoplasmic reticulum"/>
    <property type="evidence" value="ECO:0007669"/>
    <property type="project" value="TreeGrafter"/>
</dbReference>
<evidence type="ECO:0000313" key="8">
    <source>
        <dbReference type="Proteomes" id="UP000215902"/>
    </source>
</evidence>
<gene>
    <name evidence="7" type="ORF">BOX15_Mlig022388g3</name>
    <name evidence="6" type="ORF">BOX15_Mlig022388g4</name>
    <name evidence="5" type="ORF">BOX15_Mlig022388g6</name>
</gene>
<feature type="chain" id="PRO_5011916123" description="DUF3456 domain-containing protein" evidence="3">
    <location>
        <begin position="39"/>
        <end position="246"/>
    </location>
</feature>
<evidence type="ECO:0000256" key="2">
    <source>
        <dbReference type="SAM" id="MobiDB-lite"/>
    </source>
</evidence>
<dbReference type="STRING" id="282301.A0A267FK18"/>
<feature type="compositionally biased region" description="Basic and acidic residues" evidence="2">
    <location>
        <begin position="216"/>
        <end position="225"/>
    </location>
</feature>
<sequence length="246" mass="26643">MSRDPYSVLARSHSGLLTSPKLLAASLLLTVSVVSVSGANDADLVCSACRIVARQLHQNVENEANEGRTVDSGSFRVDSKGNQRVTKVPYARSDTHLTNALETICEQVQSSWGHSPHSSQPSIRSFVPLTRTDGQAADTSRLTSGSSVDNWLRMRCESLLDDHEEATKSLLQLSQPKPLTMDQFERQLCLETARVCTEPLIALPIEEPPTLPSAATDDKEAKTEEATAESASEEAAAHDDSAKTEL</sequence>
<dbReference type="PANTHER" id="PTHR13341:SF2">
    <property type="entry name" value="PROTEIN SEELE"/>
    <property type="match status" value="1"/>
</dbReference>
<keyword evidence="3" id="KW-0732">Signal</keyword>
<dbReference type="OrthoDB" id="192915at2759"/>